<dbReference type="PANTHER" id="PTHR40661">
    <property type="match status" value="1"/>
</dbReference>
<reference evidence="5" key="1">
    <citation type="submission" date="2023-04" db="EMBL/GenBank/DDBJ databases">
        <title>Genome dynamics across the evolutionary transition to endosymbiosis.</title>
        <authorList>
            <person name="Siozios S."/>
            <person name="Nadal-Jimenez P."/>
            <person name="Azagi T."/>
            <person name="Sprong H."/>
            <person name="Frost C.L."/>
            <person name="Parratt S.R."/>
            <person name="Taylor G."/>
            <person name="Brettell L."/>
            <person name="Lew K.C."/>
            <person name="Croft L."/>
            <person name="King K.C."/>
            <person name="Brockhurst M.A."/>
            <person name="Hypsa V."/>
            <person name="Novakova E."/>
            <person name="Darby A.C."/>
            <person name="Hurst G.D.D."/>
        </authorList>
    </citation>
    <scope>NUCLEOTIDE SEQUENCE</scope>
    <source>
        <strain evidence="5">APv</strain>
    </source>
</reference>
<dbReference type="InterPro" id="IPR010982">
    <property type="entry name" value="Lambda_DNA-bd_dom_sf"/>
</dbReference>
<sequence>MNTRQKWNLWAKTKMKEKKLSQKKLGEKLGKTQGAIGHWLNGKREPSIEDISKIMNVLGTHQIILHSDASVQEVKPDVEEDLEYTDILNEHSIQVISEAVIADDGMLAMSPLSGCLRMFSPDPLAFAIRVKGDSMFPRINSGEFLVIEPSSEISPGDDVFVTLNQRKAMIKRMGYHREGIYQLLSINQEHRPLTIDEKDIVEIYFIAAIVKFSRYVSL</sequence>
<feature type="domain" description="HTH cro/C1-type" evidence="4">
    <location>
        <begin position="12"/>
        <end position="65"/>
    </location>
</feature>
<dbReference type="InterPro" id="IPR001387">
    <property type="entry name" value="Cro/C1-type_HTH"/>
</dbReference>
<dbReference type="GO" id="GO:0003677">
    <property type="term" value="F:DNA binding"/>
    <property type="evidence" value="ECO:0007669"/>
    <property type="project" value="UniProtKB-KW"/>
</dbReference>
<keyword evidence="3" id="KW-0804">Transcription</keyword>
<evidence type="ECO:0000313" key="6">
    <source>
        <dbReference type="Proteomes" id="UP001177595"/>
    </source>
</evidence>
<evidence type="ECO:0000256" key="1">
    <source>
        <dbReference type="ARBA" id="ARBA00023015"/>
    </source>
</evidence>
<dbReference type="SMART" id="SM00530">
    <property type="entry name" value="HTH_XRE"/>
    <property type="match status" value="1"/>
</dbReference>
<dbReference type="Proteomes" id="UP001177595">
    <property type="component" value="Chromosome"/>
</dbReference>
<dbReference type="SUPFAM" id="SSF47413">
    <property type="entry name" value="lambda repressor-like DNA-binding domains"/>
    <property type="match status" value="1"/>
</dbReference>
<dbReference type="InterPro" id="IPR015927">
    <property type="entry name" value="Peptidase_S24_S26A/B/C"/>
</dbReference>
<evidence type="ECO:0000256" key="2">
    <source>
        <dbReference type="ARBA" id="ARBA00023125"/>
    </source>
</evidence>
<dbReference type="CDD" id="cd00093">
    <property type="entry name" value="HTH_XRE"/>
    <property type="match status" value="1"/>
</dbReference>
<gene>
    <name evidence="5" type="ORF">QE210_09005</name>
</gene>
<organism evidence="5 6">
    <name type="scientific">Arsenophonus nasoniae</name>
    <name type="common">son-killer infecting Nasonia vitripennis</name>
    <dbReference type="NCBI Taxonomy" id="638"/>
    <lineage>
        <taxon>Bacteria</taxon>
        <taxon>Pseudomonadati</taxon>
        <taxon>Pseudomonadota</taxon>
        <taxon>Gammaproteobacteria</taxon>
        <taxon>Enterobacterales</taxon>
        <taxon>Morganellaceae</taxon>
        <taxon>Arsenophonus</taxon>
    </lineage>
</organism>
<accession>A0AA95GNE2</accession>
<dbReference type="SUPFAM" id="SSF51306">
    <property type="entry name" value="LexA/Signal peptidase"/>
    <property type="match status" value="1"/>
</dbReference>
<dbReference type="InterPro" id="IPR036286">
    <property type="entry name" value="LexA/Signal_pep-like_sf"/>
</dbReference>
<dbReference type="Pfam" id="PF00717">
    <property type="entry name" value="Peptidase_S24"/>
    <property type="match status" value="1"/>
</dbReference>
<name>A0AA95GNE2_9GAMM</name>
<dbReference type="Gene3D" id="1.10.260.40">
    <property type="entry name" value="lambda repressor-like DNA-binding domains"/>
    <property type="match status" value="1"/>
</dbReference>
<keyword evidence="1" id="KW-0805">Transcription regulation</keyword>
<dbReference type="PROSITE" id="PS50943">
    <property type="entry name" value="HTH_CROC1"/>
    <property type="match status" value="1"/>
</dbReference>
<dbReference type="PANTHER" id="PTHR40661:SF3">
    <property type="entry name" value="FELS-1 PROPHAGE TRANSCRIPTIONAL REGULATOR"/>
    <property type="match status" value="1"/>
</dbReference>
<dbReference type="AlphaFoldDB" id="A0AA95GNE2"/>
<dbReference type="Gene3D" id="2.10.109.10">
    <property type="entry name" value="Umud Fragment, subunit A"/>
    <property type="match status" value="1"/>
</dbReference>
<evidence type="ECO:0000313" key="5">
    <source>
        <dbReference type="EMBL" id="WGM00045.1"/>
    </source>
</evidence>
<protein>
    <submittedName>
        <fullName evidence="5">S24 family peptidase</fullName>
    </submittedName>
</protein>
<proteinExistence type="predicted"/>
<dbReference type="RefSeq" id="WP_280623631.1">
    <property type="nucleotide sequence ID" value="NZ_CP123504.1"/>
</dbReference>
<evidence type="ECO:0000256" key="3">
    <source>
        <dbReference type="ARBA" id="ARBA00023163"/>
    </source>
</evidence>
<keyword evidence="2" id="KW-0238">DNA-binding</keyword>
<dbReference type="InterPro" id="IPR039418">
    <property type="entry name" value="LexA-like"/>
</dbReference>
<evidence type="ECO:0000259" key="4">
    <source>
        <dbReference type="PROSITE" id="PS50943"/>
    </source>
</evidence>
<dbReference type="EMBL" id="CP123504">
    <property type="protein sequence ID" value="WGM00045.1"/>
    <property type="molecule type" value="Genomic_DNA"/>
</dbReference>
<dbReference type="CDD" id="cd06529">
    <property type="entry name" value="S24_LexA-like"/>
    <property type="match status" value="1"/>
</dbReference>
<dbReference type="Pfam" id="PF01381">
    <property type="entry name" value="HTH_3"/>
    <property type="match status" value="1"/>
</dbReference>